<dbReference type="InterPro" id="IPR051533">
    <property type="entry name" value="WaaL-like"/>
</dbReference>
<dbReference type="EMBL" id="CP002304">
    <property type="protein sequence ID" value="ADQ14095.1"/>
    <property type="molecule type" value="Genomic_DNA"/>
</dbReference>
<feature type="domain" description="O-antigen ligase-related" evidence="6">
    <location>
        <begin position="213"/>
        <end position="380"/>
    </location>
</feature>
<evidence type="ECO:0000256" key="4">
    <source>
        <dbReference type="ARBA" id="ARBA00023136"/>
    </source>
</evidence>
<dbReference type="OrthoDB" id="9806320at2"/>
<keyword evidence="8" id="KW-1185">Reference proteome</keyword>
<feature type="transmembrane region" description="Helical" evidence="5">
    <location>
        <begin position="73"/>
        <end position="93"/>
    </location>
</feature>
<feature type="transmembrane region" description="Helical" evidence="5">
    <location>
        <begin position="369"/>
        <end position="389"/>
    </location>
</feature>
<dbReference type="PANTHER" id="PTHR37422:SF13">
    <property type="entry name" value="LIPOPOLYSACCHARIDE BIOSYNTHESIS PROTEIN PA4999-RELATED"/>
    <property type="match status" value="1"/>
</dbReference>
<dbReference type="InterPro" id="IPR007016">
    <property type="entry name" value="O-antigen_ligase-rel_domated"/>
</dbReference>
<reference evidence="7 8" key="1">
    <citation type="submission" date="2010-11" db="EMBL/GenBank/DDBJ databases">
        <title>Complete sequence of Halanaerobium sp. sapolanicus.</title>
        <authorList>
            <consortium name="US DOE Joint Genome Institute"/>
            <person name="Lucas S."/>
            <person name="Copeland A."/>
            <person name="Lapidus A."/>
            <person name="Cheng J.-F."/>
            <person name="Bruce D."/>
            <person name="Goodwin L."/>
            <person name="Pitluck S."/>
            <person name="Davenport K."/>
            <person name="Detter J.C."/>
            <person name="Han C."/>
            <person name="Tapia R."/>
            <person name="Land M."/>
            <person name="Hauser L."/>
            <person name="Jeffries C."/>
            <person name="Kyrpides N."/>
            <person name="Ivanova N."/>
            <person name="Mikhailova N."/>
            <person name="Begemann M.B."/>
            <person name="Mormile M.R."/>
            <person name="Wall J.D."/>
            <person name="Elias D.A."/>
            <person name="Woyke T."/>
        </authorList>
    </citation>
    <scope>NUCLEOTIDE SEQUENCE [LARGE SCALE GENOMIC DNA]</scope>
    <source>
        <strain evidence="8">sapolanicus</strain>
    </source>
</reference>
<evidence type="ECO:0000313" key="8">
    <source>
        <dbReference type="Proteomes" id="UP000007434"/>
    </source>
</evidence>
<protein>
    <submittedName>
        <fullName evidence="7">O-antigen polymerase</fullName>
    </submittedName>
</protein>
<dbReference type="AlphaFoldDB" id="E4RM12"/>
<accession>E4RM12</accession>
<dbReference type="GO" id="GO:0016020">
    <property type="term" value="C:membrane"/>
    <property type="evidence" value="ECO:0007669"/>
    <property type="project" value="UniProtKB-SubCell"/>
</dbReference>
<evidence type="ECO:0000256" key="5">
    <source>
        <dbReference type="SAM" id="Phobius"/>
    </source>
</evidence>
<dbReference type="eggNOG" id="COG3307">
    <property type="taxonomic scope" value="Bacteria"/>
</dbReference>
<gene>
    <name evidence="7" type="ordered locus">Halsa_0643</name>
</gene>
<reference evidence="7 8" key="2">
    <citation type="journal article" date="2011" name="J. Bacteriol.">
        <title>Complete Genome Sequence of the Haloalkaliphilic, Hydrogen Producing Halanaerobium hydrogenoformans.</title>
        <authorList>
            <person name="Brown S.D."/>
            <person name="Begemann M.B."/>
            <person name="Mormile M.R."/>
            <person name="Wall J.D."/>
            <person name="Han C.S."/>
            <person name="Goodwin L.A."/>
            <person name="Pitluck S."/>
            <person name="Land M.L."/>
            <person name="Hauser L.J."/>
            <person name="Elias D.A."/>
        </authorList>
    </citation>
    <scope>NUCLEOTIDE SEQUENCE [LARGE SCALE GENOMIC DNA]</scope>
    <source>
        <strain evidence="8">sapolanicus</strain>
    </source>
</reference>
<feature type="transmembrane region" description="Helical" evidence="5">
    <location>
        <begin position="229"/>
        <end position="246"/>
    </location>
</feature>
<name>E4RM12_HALHG</name>
<evidence type="ECO:0000256" key="2">
    <source>
        <dbReference type="ARBA" id="ARBA00022692"/>
    </source>
</evidence>
<organism evidence="7 8">
    <name type="scientific">Halanaerobium hydrogeniformans</name>
    <name type="common">Halanaerobium sp. (strain sapolanicus)</name>
    <dbReference type="NCBI Taxonomy" id="656519"/>
    <lineage>
        <taxon>Bacteria</taxon>
        <taxon>Bacillati</taxon>
        <taxon>Bacillota</taxon>
        <taxon>Clostridia</taxon>
        <taxon>Halanaerobiales</taxon>
        <taxon>Halanaerobiaceae</taxon>
        <taxon>Halanaerobium</taxon>
    </lineage>
</organism>
<sequence>MKEKSNILTAALIIALLSVLIDIELFSFITLNISTAELGLLFFILISIYIMDYKKIIMSYSDKFVSLKMGEKLIIIITLIILIITSVFSPYFIEALKANLRLTAVSIFALLFVYSWKNKYLKKRLLKKFLLIISFISTLLVGLQYIFPRLNLLMINLFADGFANYGNSLARPIGTTHHPNLIAWFLMAAFIYILSDKFFSNYLNNNFLLALMLIFFFSFSIATTQSRNAWLVFIFAMGFIILFFPLKRIKLYALSAILILIMSIFLFFPARTDIYSEVSAFLNSIGLENIEITRDENINKKLRNWQAEASRLALWEAAYNIGLENPWTGVGRGVFKNVFPEYISEKNDTEWAESNLGNFYSHNLLLSSWAEFGIIATLFIMIFSIYLFVNIITLSSINLLAFFIVVLASGIFDDFSYFYIYLVYTFVFAFILFENHKKYNLN</sequence>
<evidence type="ECO:0000313" key="7">
    <source>
        <dbReference type="EMBL" id="ADQ14095.1"/>
    </source>
</evidence>
<feature type="transmembrane region" description="Helical" evidence="5">
    <location>
        <begin position="181"/>
        <end position="199"/>
    </location>
</feature>
<dbReference type="RefSeq" id="WP_013405187.1">
    <property type="nucleotide sequence ID" value="NC_014654.1"/>
</dbReference>
<feature type="transmembrane region" description="Helical" evidence="5">
    <location>
        <begin position="35"/>
        <end position="52"/>
    </location>
</feature>
<feature type="transmembrane region" description="Helical" evidence="5">
    <location>
        <begin position="206"/>
        <end position="223"/>
    </location>
</feature>
<dbReference type="KEGG" id="has:Halsa_0643"/>
<keyword evidence="3 5" id="KW-1133">Transmembrane helix</keyword>
<dbReference type="PANTHER" id="PTHR37422">
    <property type="entry name" value="TEICHURONIC ACID BIOSYNTHESIS PROTEIN TUAE"/>
    <property type="match status" value="1"/>
</dbReference>
<keyword evidence="4 5" id="KW-0472">Membrane</keyword>
<feature type="transmembrane region" description="Helical" evidence="5">
    <location>
        <begin position="396"/>
        <end position="412"/>
    </location>
</feature>
<evidence type="ECO:0000256" key="1">
    <source>
        <dbReference type="ARBA" id="ARBA00004141"/>
    </source>
</evidence>
<feature type="transmembrane region" description="Helical" evidence="5">
    <location>
        <begin position="7"/>
        <end position="29"/>
    </location>
</feature>
<feature type="transmembrane region" description="Helical" evidence="5">
    <location>
        <begin position="251"/>
        <end position="270"/>
    </location>
</feature>
<dbReference type="HOGENOM" id="CLU_619311_0_0_9"/>
<keyword evidence="2 5" id="KW-0812">Transmembrane</keyword>
<proteinExistence type="predicted"/>
<evidence type="ECO:0000256" key="3">
    <source>
        <dbReference type="ARBA" id="ARBA00022989"/>
    </source>
</evidence>
<feature type="transmembrane region" description="Helical" evidence="5">
    <location>
        <begin position="418"/>
        <end position="435"/>
    </location>
</feature>
<dbReference type="STRING" id="656519.Halsa_0643"/>
<feature type="transmembrane region" description="Helical" evidence="5">
    <location>
        <begin position="99"/>
        <end position="117"/>
    </location>
</feature>
<comment type="subcellular location">
    <subcellularLocation>
        <location evidence="1">Membrane</location>
        <topology evidence="1">Multi-pass membrane protein</topology>
    </subcellularLocation>
</comment>
<evidence type="ECO:0000259" key="6">
    <source>
        <dbReference type="Pfam" id="PF04932"/>
    </source>
</evidence>
<feature type="transmembrane region" description="Helical" evidence="5">
    <location>
        <begin position="129"/>
        <end position="147"/>
    </location>
</feature>
<dbReference type="Proteomes" id="UP000007434">
    <property type="component" value="Chromosome"/>
</dbReference>
<dbReference type="Pfam" id="PF04932">
    <property type="entry name" value="Wzy_C"/>
    <property type="match status" value="1"/>
</dbReference>